<dbReference type="CDD" id="cd12885">
    <property type="entry name" value="SPRY_RanBP_like"/>
    <property type="match status" value="1"/>
</dbReference>
<dbReference type="InterPro" id="IPR043136">
    <property type="entry name" value="B30.2/SPRY_sf"/>
</dbReference>
<reference evidence="4 5" key="1">
    <citation type="submission" date="2019-10" db="EMBL/GenBank/DDBJ databases">
        <authorList>
            <person name="Palmer J.M."/>
        </authorList>
    </citation>
    <scope>NUCLEOTIDE SEQUENCE [LARGE SCALE GENOMIC DNA]</scope>
    <source>
        <strain evidence="4 5">TWF694</strain>
    </source>
</reference>
<dbReference type="Gene3D" id="3.40.50.300">
    <property type="entry name" value="P-loop containing nucleotide triphosphate hydrolases"/>
    <property type="match status" value="1"/>
</dbReference>
<dbReference type="InterPro" id="IPR036770">
    <property type="entry name" value="Ankyrin_rpt-contain_sf"/>
</dbReference>
<dbReference type="SUPFAM" id="SSF52540">
    <property type="entry name" value="P-loop containing nucleoside triphosphate hydrolases"/>
    <property type="match status" value="1"/>
</dbReference>
<dbReference type="InterPro" id="IPR027417">
    <property type="entry name" value="P-loop_NTPase"/>
</dbReference>
<dbReference type="Gene3D" id="1.25.40.20">
    <property type="entry name" value="Ankyrin repeat-containing domain"/>
    <property type="match status" value="2"/>
</dbReference>
<dbReference type="Gene3D" id="2.60.120.920">
    <property type="match status" value="1"/>
</dbReference>
<feature type="domain" description="B30.2/SPRY" evidence="3">
    <location>
        <begin position="1651"/>
        <end position="1841"/>
    </location>
</feature>
<dbReference type="PANTHER" id="PTHR10039:SF17">
    <property type="entry name" value="FUNGAL STAND N-TERMINAL GOODBYE DOMAIN-CONTAINING PROTEIN-RELATED"/>
    <property type="match status" value="1"/>
</dbReference>
<name>A0AAV9X895_9PEZI</name>
<dbReference type="InterPro" id="IPR002110">
    <property type="entry name" value="Ankyrin_rpt"/>
</dbReference>
<dbReference type="PROSITE" id="PS50188">
    <property type="entry name" value="B302_SPRY"/>
    <property type="match status" value="1"/>
</dbReference>
<accession>A0AAV9X895</accession>
<evidence type="ECO:0000313" key="5">
    <source>
        <dbReference type="Proteomes" id="UP001365542"/>
    </source>
</evidence>
<proteinExistence type="predicted"/>
<dbReference type="InterPro" id="IPR044736">
    <property type="entry name" value="Gid1/RanBPM/SPLA_SPRY"/>
</dbReference>
<keyword evidence="2" id="KW-0040">ANK repeat</keyword>
<protein>
    <recommendedName>
        <fullName evidence="3">B30.2/SPRY domain-containing protein</fullName>
    </recommendedName>
</protein>
<keyword evidence="5" id="KW-1185">Reference proteome</keyword>
<evidence type="ECO:0000313" key="4">
    <source>
        <dbReference type="EMBL" id="KAK6537277.1"/>
    </source>
</evidence>
<feature type="repeat" description="ANK" evidence="2">
    <location>
        <begin position="1338"/>
        <end position="1370"/>
    </location>
</feature>
<evidence type="ECO:0000259" key="3">
    <source>
        <dbReference type="PROSITE" id="PS50188"/>
    </source>
</evidence>
<dbReference type="EMBL" id="JAVHJO010000009">
    <property type="protein sequence ID" value="KAK6537277.1"/>
    <property type="molecule type" value="Genomic_DNA"/>
</dbReference>
<dbReference type="PROSITE" id="PS50088">
    <property type="entry name" value="ANK_REPEAT"/>
    <property type="match status" value="1"/>
</dbReference>
<sequence>MGTTREVAAPLTADITLEASKCWQEARSTFEAQIRLQEKIPPGEESHRIKAFFKNTYTLDQTISSCEQIQNRITAKYGDKKTQNIVGTLLGTLNGFKSVLDSVLAFAPESVSAVWCGLGMIIKVVSDDFVTCQLIAGAYERIITIMLAALLFEKRHQRLGQDGKQTTMESFEVEIRKQITTLAFSILDFTWYTQHHIDPDWYKESDDAIAKDSGKLSKSTAQKLLARGKEKIKSASEEISSIAHKVGGSVKEAFMGTIKSKYDGILENYKELTARSSVAFQSEVVESFQEIASNLGQHFQGLEESLKSQLNGLLTESFDEIRIKIEQNHVEILNIVITANTEAKEERRNISEKLDILLEDHDKTPTPEQIFEKYKGYFRPSLAQKAFIATLFEKRRSEGAENKKSWLIDNELYKKWKHSPTDFSKILCLNGKKGHGKTMTLLSVIEDMEAFVRASQKENTTPNTILLRFFFKLGESELQSCLRAFESLLRQFLEGFSNFESQTNPETQMTTFEALNKILEDNGIQEIEKEIESQANEGLFAVPKQHTKSCKKISDILLKIAGKLGVQIYIVLDAMDECEDRKKMEIFNHLKGLVSSDDAKITILFSVREEIRIEEELKESEIPVVSPISGGKLSPVSSNVSVEFVQMDLESTARDMQDFLKVKLEGLVGRRLRIPSKSVIKSKVADLALKMAGKVNGDFSYANMVVANLQQPSKDSLDERIESLPSNLEGIYRKSLELLTAEQRSLVLFALRWIGWSESDISALEIAEHYKEYYSKPRTTDVENNFKRGNLEFPSPSDDPEIREIISHLRFSGRNFFTFNADEDPVTAHLSVREWIRNSKSPSLLLEGAQAQLVNSMSGKLVFEVQISPSSIPREYHELSELFSEEESHLAIALDILHALLDREFQLRYAPLVAPFYQRNVWIRILQDAGQDYKVDFEENDFLEAIKTQAKSKSRYEIQNWYPHILALQRYWHPSKSLNPKWALLRNLLACFTEPRNFLRYFAVLQKAYLPGRGKIVYSSDIQTAFLVSLDIGLDLMTEVCCRPTTEIPLPLRFAELQPHSIFANKDKSKFKEGQIVLLSFLRSKPIYPLHVAIDLFLRNPDEEALKSFLPYIDFFAHNSSDESIRRGFAVLVRRSLPNYRKAGMSDEMAYQIIDILRLVGTEKARHDRLLNLLLLHLAKDIRFFTGSYIFGHYLKYFLECGADPNTLGGNLIGSPLISLTYSLESCRSKDAVEPRYEMIAELVKAGADPSLLSSLFDKDTCPLFIASRSRMAKVVRLFLESKKTSVLVKDQYGASMMHHLFSETNRYDKEISKEESLETFNLIVKHAPELVNAQDNKSRAPLSWAVKGGFVDEVAWLLEQSANVNDEDELGQTALHDISTYFNIKWSDKDNWIKNIQQLLDHGADMRICSKSGMTAFAKAIRTLPASMVWEFIKHLPRQSEDVDQDFLCSRDINGQNILHHAAHRKFTGPKDVELLQELLRLLSDDNRTSLLSQEDQDGFSPLQRSAMEAFPFVPIFIKFGADTQRALPGRETMLHLMVKDLQRFIGTHLDSETLQFKPGTTRENESQSLTTLHEKLLIYLPWPSQIDPEDAVLVNLRNISIVQSWWLVLKKLVDLGIDLHARDEFGWDTFHMFKAFGKPSWFEHEEDNAGTPKREMPKPSAMSLDTSDIVAQMDIAEWDPIRMSKDGLEVTCSRGMNWFFTANYPIPIDVPRFYFEISHRSFGIGEKPFISIGFLPLPIKDKLYCTEVGSEKSGGMGWDIFGYFNNRVDAADPVYISGWDEGDGVLGLGFDHEFKKLFFTFDGKLVGSVVTVKSNARWVPAVTTSKGNRIKVNFGSDEFSFKEWEKPMAEIEEMLKVKGSEDSAK</sequence>
<organism evidence="4 5">
    <name type="scientific">Orbilia ellipsospora</name>
    <dbReference type="NCBI Taxonomy" id="2528407"/>
    <lineage>
        <taxon>Eukaryota</taxon>
        <taxon>Fungi</taxon>
        <taxon>Dikarya</taxon>
        <taxon>Ascomycota</taxon>
        <taxon>Pezizomycotina</taxon>
        <taxon>Orbiliomycetes</taxon>
        <taxon>Orbiliales</taxon>
        <taxon>Orbiliaceae</taxon>
        <taxon>Orbilia</taxon>
    </lineage>
</organism>
<dbReference type="InterPro" id="IPR056884">
    <property type="entry name" value="NPHP3-like_N"/>
</dbReference>
<keyword evidence="1" id="KW-0677">Repeat</keyword>
<dbReference type="SUPFAM" id="SSF48403">
    <property type="entry name" value="Ankyrin repeat"/>
    <property type="match status" value="2"/>
</dbReference>
<comment type="caution">
    <text evidence="4">The sequence shown here is derived from an EMBL/GenBank/DDBJ whole genome shotgun (WGS) entry which is preliminary data.</text>
</comment>
<evidence type="ECO:0000256" key="1">
    <source>
        <dbReference type="ARBA" id="ARBA00022737"/>
    </source>
</evidence>
<gene>
    <name evidence="4" type="ORF">TWF694_011469</name>
</gene>
<dbReference type="SMART" id="SM00248">
    <property type="entry name" value="ANK"/>
    <property type="match status" value="5"/>
</dbReference>
<dbReference type="PANTHER" id="PTHR10039">
    <property type="entry name" value="AMELOGENIN"/>
    <property type="match status" value="1"/>
</dbReference>
<dbReference type="Proteomes" id="UP001365542">
    <property type="component" value="Unassembled WGS sequence"/>
</dbReference>
<dbReference type="Pfam" id="PF24883">
    <property type="entry name" value="NPHP3_N"/>
    <property type="match status" value="2"/>
</dbReference>
<evidence type="ECO:0000256" key="2">
    <source>
        <dbReference type="PROSITE-ProRule" id="PRU00023"/>
    </source>
</evidence>
<dbReference type="InterPro" id="IPR001870">
    <property type="entry name" value="B30.2/SPRY"/>
</dbReference>